<dbReference type="InterPro" id="IPR011723">
    <property type="entry name" value="Znf/thioredoxin_put"/>
</dbReference>
<feature type="domain" description="Zinc finger/thioredoxin putative" evidence="2">
    <location>
        <begin position="16"/>
        <end position="51"/>
    </location>
</feature>
<evidence type="ECO:0000313" key="3">
    <source>
        <dbReference type="EMBL" id="GLR67713.1"/>
    </source>
</evidence>
<evidence type="ECO:0000313" key="4">
    <source>
        <dbReference type="Proteomes" id="UP001156641"/>
    </source>
</evidence>
<gene>
    <name evidence="3" type="ORF">GCM10010909_23940</name>
</gene>
<dbReference type="Pfam" id="PF13717">
    <property type="entry name" value="Zn_ribbon_4"/>
    <property type="match status" value="1"/>
</dbReference>
<evidence type="ECO:0000259" key="2">
    <source>
        <dbReference type="Pfam" id="PF13717"/>
    </source>
</evidence>
<feature type="transmembrane region" description="Helical" evidence="1">
    <location>
        <begin position="167"/>
        <end position="190"/>
    </location>
</feature>
<dbReference type="EMBL" id="BSOS01000067">
    <property type="protein sequence ID" value="GLR67713.1"/>
    <property type="molecule type" value="Genomic_DNA"/>
</dbReference>
<protein>
    <recommendedName>
        <fullName evidence="2">Zinc finger/thioredoxin putative domain-containing protein</fullName>
    </recommendedName>
</protein>
<evidence type="ECO:0000256" key="1">
    <source>
        <dbReference type="SAM" id="Phobius"/>
    </source>
</evidence>
<reference evidence="4" key="1">
    <citation type="journal article" date="2019" name="Int. J. Syst. Evol. Microbiol.">
        <title>The Global Catalogue of Microorganisms (GCM) 10K type strain sequencing project: providing services to taxonomists for standard genome sequencing and annotation.</title>
        <authorList>
            <consortium name="The Broad Institute Genomics Platform"/>
            <consortium name="The Broad Institute Genome Sequencing Center for Infectious Disease"/>
            <person name="Wu L."/>
            <person name="Ma J."/>
        </authorList>
    </citation>
    <scope>NUCLEOTIDE SEQUENCE [LARGE SCALE GENOMIC DNA]</scope>
    <source>
        <strain evidence="4">NBRC 112502</strain>
    </source>
</reference>
<keyword evidence="1" id="KW-1133">Transmembrane helix</keyword>
<comment type="caution">
    <text evidence="3">The sequence shown here is derived from an EMBL/GenBank/DDBJ whole genome shotgun (WGS) entry which is preliminary data.</text>
</comment>
<sequence>MLLRERAKNANLKPIMQLLCPSCSTVYEVPDAALAGRSRKLHCVQCGTDWRSEPLSPDLARVSDFAAPLTNVDEGSTLERVDTQQAGMQNAGTQHAATQMTDTPLEADPALGLSMFLSSGEDANAPLHQPGQGDAFADLVHAARNNTVEYEPETPPRQARAVKISNLPLVLTLVVLLAAGLAGLAFLGHFGHIV</sequence>
<name>A0ABQ6ABY4_9PROT</name>
<dbReference type="Proteomes" id="UP001156641">
    <property type="component" value="Unassembled WGS sequence"/>
</dbReference>
<keyword evidence="4" id="KW-1185">Reference proteome</keyword>
<proteinExistence type="predicted"/>
<keyword evidence="1" id="KW-0472">Membrane</keyword>
<organism evidence="3 4">
    <name type="scientific">Acidocella aquatica</name>
    <dbReference type="NCBI Taxonomy" id="1922313"/>
    <lineage>
        <taxon>Bacteria</taxon>
        <taxon>Pseudomonadati</taxon>
        <taxon>Pseudomonadota</taxon>
        <taxon>Alphaproteobacteria</taxon>
        <taxon>Acetobacterales</taxon>
        <taxon>Acidocellaceae</taxon>
        <taxon>Acidocella</taxon>
    </lineage>
</organism>
<dbReference type="NCBIfam" id="TIGR02098">
    <property type="entry name" value="MJ0042_CXXC"/>
    <property type="match status" value="1"/>
</dbReference>
<keyword evidence="1" id="KW-0812">Transmembrane</keyword>
<accession>A0ABQ6ABY4</accession>